<feature type="transmembrane region" description="Helical" evidence="1">
    <location>
        <begin position="125"/>
        <end position="151"/>
    </location>
</feature>
<feature type="transmembrane region" description="Helical" evidence="1">
    <location>
        <begin position="15"/>
        <end position="40"/>
    </location>
</feature>
<dbReference type="AlphaFoldDB" id="A0A2A9NM35"/>
<protein>
    <recommendedName>
        <fullName evidence="2">DUF6534 domain-containing protein</fullName>
    </recommendedName>
</protein>
<accession>A0A2A9NM35</accession>
<dbReference type="Proteomes" id="UP000242287">
    <property type="component" value="Unassembled WGS sequence"/>
</dbReference>
<dbReference type="EMBL" id="KZ302050">
    <property type="protein sequence ID" value="PFH48780.1"/>
    <property type="molecule type" value="Genomic_DNA"/>
</dbReference>
<feature type="transmembrane region" description="Helical" evidence="1">
    <location>
        <begin position="52"/>
        <end position="76"/>
    </location>
</feature>
<dbReference type="STRING" id="703135.A0A2A9NM35"/>
<sequence length="305" mass="33455">MDPQPAHKIKLDDTFGAALIGAIVSAMMYGITNLQTYFYYMTYPKDSLQNKLLVCAVWVLDTLQMALVSLSIYHYLVTNYSNPAALAIGHWSLFASIAVNVTIAVISQCYFTVRIYRLCSERWRLWVTTFIALVVIAHFALGIETVVFMFIKKEFIKLADITLVAAMPFALFAVLSDIFVAVALCILLHGSRTGMRSTNALISTLIIYAINRCLLTSVVAIVEVIVFAAAPKSLWFVGIDFVIGKLYANSLLATLNSRNAVRDANTSSINTVKFSSMRSSDPSVGISAAESVKTCCSPAVGTIWL</sequence>
<evidence type="ECO:0000313" key="3">
    <source>
        <dbReference type="EMBL" id="PFH48780.1"/>
    </source>
</evidence>
<proteinExistence type="predicted"/>
<keyword evidence="1" id="KW-0812">Transmembrane</keyword>
<feature type="transmembrane region" description="Helical" evidence="1">
    <location>
        <begin position="234"/>
        <end position="255"/>
    </location>
</feature>
<keyword evidence="1" id="KW-1133">Transmembrane helix</keyword>
<dbReference type="OrthoDB" id="2743740at2759"/>
<dbReference type="Pfam" id="PF20152">
    <property type="entry name" value="DUF6534"/>
    <property type="match status" value="1"/>
</dbReference>
<keyword evidence="1" id="KW-0472">Membrane</keyword>
<keyword evidence="4" id="KW-1185">Reference proteome</keyword>
<reference evidence="3 4" key="1">
    <citation type="submission" date="2014-02" db="EMBL/GenBank/DDBJ databases">
        <title>Transposable element dynamics among asymbiotic and ectomycorrhizal Amanita fungi.</title>
        <authorList>
            <consortium name="DOE Joint Genome Institute"/>
            <person name="Hess J."/>
            <person name="Skrede I."/>
            <person name="Wolfe B."/>
            <person name="LaButti K."/>
            <person name="Ohm R.A."/>
            <person name="Grigoriev I.V."/>
            <person name="Pringle A."/>
        </authorList>
    </citation>
    <scope>NUCLEOTIDE SEQUENCE [LARGE SCALE GENOMIC DNA]</scope>
    <source>
        <strain evidence="3 4">SKay4041</strain>
    </source>
</reference>
<dbReference type="PANTHER" id="PTHR40465">
    <property type="entry name" value="CHROMOSOME 1, WHOLE GENOME SHOTGUN SEQUENCE"/>
    <property type="match status" value="1"/>
</dbReference>
<evidence type="ECO:0000259" key="2">
    <source>
        <dbReference type="Pfam" id="PF20152"/>
    </source>
</evidence>
<feature type="transmembrane region" description="Helical" evidence="1">
    <location>
        <begin position="163"/>
        <end position="188"/>
    </location>
</feature>
<gene>
    <name evidence="3" type="ORF">AMATHDRAFT_64599</name>
</gene>
<evidence type="ECO:0000313" key="4">
    <source>
        <dbReference type="Proteomes" id="UP000242287"/>
    </source>
</evidence>
<organism evidence="3 4">
    <name type="scientific">Amanita thiersii Skay4041</name>
    <dbReference type="NCBI Taxonomy" id="703135"/>
    <lineage>
        <taxon>Eukaryota</taxon>
        <taxon>Fungi</taxon>
        <taxon>Dikarya</taxon>
        <taxon>Basidiomycota</taxon>
        <taxon>Agaricomycotina</taxon>
        <taxon>Agaricomycetes</taxon>
        <taxon>Agaricomycetidae</taxon>
        <taxon>Agaricales</taxon>
        <taxon>Pluteineae</taxon>
        <taxon>Amanitaceae</taxon>
        <taxon>Amanita</taxon>
    </lineage>
</organism>
<dbReference type="PANTHER" id="PTHR40465:SF1">
    <property type="entry name" value="DUF6534 DOMAIN-CONTAINING PROTEIN"/>
    <property type="match status" value="1"/>
</dbReference>
<name>A0A2A9NM35_9AGAR</name>
<evidence type="ECO:0000256" key="1">
    <source>
        <dbReference type="SAM" id="Phobius"/>
    </source>
</evidence>
<feature type="domain" description="DUF6534" evidence="2">
    <location>
        <begin position="173"/>
        <end position="259"/>
    </location>
</feature>
<feature type="transmembrane region" description="Helical" evidence="1">
    <location>
        <begin position="200"/>
        <end position="228"/>
    </location>
</feature>
<feature type="transmembrane region" description="Helical" evidence="1">
    <location>
        <begin position="88"/>
        <end position="113"/>
    </location>
</feature>
<dbReference type="InterPro" id="IPR045339">
    <property type="entry name" value="DUF6534"/>
</dbReference>